<evidence type="ECO:0000313" key="7">
    <source>
        <dbReference type="EMBL" id="PUV25399.1"/>
    </source>
</evidence>
<evidence type="ECO:0000256" key="2">
    <source>
        <dbReference type="ARBA" id="ARBA00022475"/>
    </source>
</evidence>
<evidence type="ECO:0000256" key="3">
    <source>
        <dbReference type="ARBA" id="ARBA00022519"/>
    </source>
</evidence>
<comment type="caution">
    <text evidence="7">The sequence shown here is derived from an EMBL/GenBank/DDBJ whole genome shotgun (WGS) entry which is preliminary data.</text>
</comment>
<keyword evidence="2" id="KW-1003">Cell membrane</keyword>
<dbReference type="GO" id="GO:0016746">
    <property type="term" value="F:acyltransferase activity"/>
    <property type="evidence" value="ECO:0007669"/>
    <property type="project" value="UniProtKB-KW"/>
</dbReference>
<reference evidence="7 8" key="1">
    <citation type="submission" date="2018-04" db="EMBL/GenBank/DDBJ databases">
        <title>Sphingobacterium sp. M46 Genome.</title>
        <authorList>
            <person name="Cheng J."/>
            <person name="Li Y."/>
        </authorList>
    </citation>
    <scope>NUCLEOTIDE SEQUENCE [LARGE SCALE GENOMIC DNA]</scope>
    <source>
        <strain evidence="7 8">M46</strain>
    </source>
</reference>
<dbReference type="Proteomes" id="UP000250831">
    <property type="component" value="Unassembled WGS sequence"/>
</dbReference>
<keyword evidence="6" id="KW-0012">Acyltransferase</keyword>
<evidence type="ECO:0000256" key="4">
    <source>
        <dbReference type="ARBA" id="ARBA00022679"/>
    </source>
</evidence>
<keyword evidence="3" id="KW-0997">Cell inner membrane</keyword>
<dbReference type="GO" id="GO:0005886">
    <property type="term" value="C:plasma membrane"/>
    <property type="evidence" value="ECO:0007669"/>
    <property type="project" value="UniProtKB-SubCell"/>
</dbReference>
<dbReference type="GO" id="GO:0009247">
    <property type="term" value="P:glycolipid biosynthetic process"/>
    <property type="evidence" value="ECO:0007669"/>
    <property type="project" value="UniProtKB-ARBA"/>
</dbReference>
<dbReference type="AlphaFoldDB" id="A0A363NX81"/>
<dbReference type="OrthoDB" id="9801955at2"/>
<protein>
    <recommendedName>
        <fullName evidence="9">Lipid A biosynthesis acyltransferase</fullName>
    </recommendedName>
</protein>
<keyword evidence="4" id="KW-0808">Transferase</keyword>
<evidence type="ECO:0008006" key="9">
    <source>
        <dbReference type="Google" id="ProtNLM"/>
    </source>
</evidence>
<dbReference type="EMBL" id="QCXX01000002">
    <property type="protein sequence ID" value="PUV25399.1"/>
    <property type="molecule type" value="Genomic_DNA"/>
</dbReference>
<name>A0A363NX81_9SPHI</name>
<accession>A0A363NX81</accession>
<comment type="subcellular location">
    <subcellularLocation>
        <location evidence="1">Cell inner membrane</location>
    </subcellularLocation>
</comment>
<dbReference type="Pfam" id="PF03279">
    <property type="entry name" value="Lip_A_acyltrans"/>
    <property type="match status" value="1"/>
</dbReference>
<keyword evidence="5" id="KW-0472">Membrane</keyword>
<dbReference type="InterPro" id="IPR004960">
    <property type="entry name" value="LipA_acyltrans"/>
</dbReference>
<evidence type="ECO:0000256" key="6">
    <source>
        <dbReference type="ARBA" id="ARBA00023315"/>
    </source>
</evidence>
<keyword evidence="8" id="KW-1185">Reference proteome</keyword>
<sequence length="75" mass="9096">MYGIIIFDWAYCHNFNKKLIKQLSKGSYKIACVPICSNAELTKDREITQKYIDLLKENIKDEPYGWLWTHKRWKR</sequence>
<evidence type="ECO:0000313" key="8">
    <source>
        <dbReference type="Proteomes" id="UP000250831"/>
    </source>
</evidence>
<evidence type="ECO:0000256" key="5">
    <source>
        <dbReference type="ARBA" id="ARBA00023136"/>
    </source>
</evidence>
<gene>
    <name evidence="7" type="ORF">DCO56_08670</name>
</gene>
<organism evidence="7 8">
    <name type="scientific">Sphingobacterium athyrii</name>
    <dbReference type="NCBI Taxonomy" id="2152717"/>
    <lineage>
        <taxon>Bacteria</taxon>
        <taxon>Pseudomonadati</taxon>
        <taxon>Bacteroidota</taxon>
        <taxon>Sphingobacteriia</taxon>
        <taxon>Sphingobacteriales</taxon>
        <taxon>Sphingobacteriaceae</taxon>
        <taxon>Sphingobacterium</taxon>
    </lineage>
</organism>
<evidence type="ECO:0000256" key="1">
    <source>
        <dbReference type="ARBA" id="ARBA00004533"/>
    </source>
</evidence>
<proteinExistence type="predicted"/>
<dbReference type="RefSeq" id="WP_108633727.1">
    <property type="nucleotide sequence ID" value="NZ_QCXX01000002.1"/>
</dbReference>